<sequence length="136" mass="15146">MMGVNIVNIKLFSSNKIGATQKQAKDPSILVPSSRGVQLLYGDRLVETESITLVIDDKPQTWIRRKQAPEAHCYGGDDIVWRSIDSIESSTLKKATQQLMRQLKVGVIDWSNVTQGTEIVIGNLISMTQDMEEDPS</sequence>
<protein>
    <submittedName>
        <fullName evidence="1">Uncharacterized protein</fullName>
    </submittedName>
</protein>
<reference evidence="1 2" key="1">
    <citation type="submission" date="2024-11" db="EMBL/GenBank/DDBJ databases">
        <title>A near-complete genome assembly of Cinchona calisaya.</title>
        <authorList>
            <person name="Lian D.C."/>
            <person name="Zhao X.W."/>
            <person name="Wei L."/>
        </authorList>
    </citation>
    <scope>NUCLEOTIDE SEQUENCE [LARGE SCALE GENOMIC DNA]</scope>
    <source>
        <tissue evidence="1">Nenye</tissue>
    </source>
</reference>
<organism evidence="1 2">
    <name type="scientific">Cinchona calisaya</name>
    <dbReference type="NCBI Taxonomy" id="153742"/>
    <lineage>
        <taxon>Eukaryota</taxon>
        <taxon>Viridiplantae</taxon>
        <taxon>Streptophyta</taxon>
        <taxon>Embryophyta</taxon>
        <taxon>Tracheophyta</taxon>
        <taxon>Spermatophyta</taxon>
        <taxon>Magnoliopsida</taxon>
        <taxon>eudicotyledons</taxon>
        <taxon>Gunneridae</taxon>
        <taxon>Pentapetalae</taxon>
        <taxon>asterids</taxon>
        <taxon>lamiids</taxon>
        <taxon>Gentianales</taxon>
        <taxon>Rubiaceae</taxon>
        <taxon>Cinchonoideae</taxon>
        <taxon>Cinchoneae</taxon>
        <taxon>Cinchona</taxon>
    </lineage>
</organism>
<proteinExistence type="predicted"/>
<dbReference type="EMBL" id="JBJUIK010000010">
    <property type="protein sequence ID" value="KAL3516550.1"/>
    <property type="molecule type" value="Genomic_DNA"/>
</dbReference>
<dbReference type="AlphaFoldDB" id="A0ABD2ZE11"/>
<name>A0ABD2ZE11_9GENT</name>
<accession>A0ABD2ZE11</accession>
<gene>
    <name evidence="1" type="ORF">ACH5RR_023452</name>
</gene>
<keyword evidence="2" id="KW-1185">Reference proteome</keyword>
<dbReference type="Proteomes" id="UP001630127">
    <property type="component" value="Unassembled WGS sequence"/>
</dbReference>
<evidence type="ECO:0000313" key="1">
    <source>
        <dbReference type="EMBL" id="KAL3516550.1"/>
    </source>
</evidence>
<comment type="caution">
    <text evidence="1">The sequence shown here is derived from an EMBL/GenBank/DDBJ whole genome shotgun (WGS) entry which is preliminary data.</text>
</comment>
<evidence type="ECO:0000313" key="2">
    <source>
        <dbReference type="Proteomes" id="UP001630127"/>
    </source>
</evidence>